<dbReference type="InterPro" id="IPR000593">
    <property type="entry name" value="RasGAP_C"/>
</dbReference>
<organism evidence="3">
    <name type="scientific">Antonospora locustae</name>
    <name type="common">Microsporidian parasite</name>
    <name type="synonym">Nosema locustae</name>
    <dbReference type="NCBI Taxonomy" id="278021"/>
    <lineage>
        <taxon>Eukaryota</taxon>
        <taxon>Fungi</taxon>
        <taxon>Fungi incertae sedis</taxon>
        <taxon>Microsporidia</taxon>
        <taxon>Antonospora</taxon>
    </lineage>
</organism>
<dbReference type="AlphaFoldDB" id="Q6E6F9"/>
<dbReference type="PANTHER" id="PTHR14149">
    <property type="entry name" value="RAS GTPASE-ACTIVATING PROTEIN WITH IQ MOTIF"/>
    <property type="match status" value="1"/>
</dbReference>
<dbReference type="GO" id="GO:0005516">
    <property type="term" value="F:calmodulin binding"/>
    <property type="evidence" value="ECO:0007669"/>
    <property type="project" value="TreeGrafter"/>
</dbReference>
<evidence type="ECO:0000256" key="1">
    <source>
        <dbReference type="SAM" id="MobiDB-lite"/>
    </source>
</evidence>
<dbReference type="PANTHER" id="PTHR14149:SF14">
    <property type="entry name" value="CALPONIN-HOMOLOGY (CH) DOMAIN-CONTAINING PROTEIN"/>
    <property type="match status" value="1"/>
</dbReference>
<dbReference type="GO" id="GO:0005096">
    <property type="term" value="F:GTPase activator activity"/>
    <property type="evidence" value="ECO:0007669"/>
    <property type="project" value="TreeGrafter"/>
</dbReference>
<dbReference type="GO" id="GO:1903479">
    <property type="term" value="P:mitotic actomyosin contractile ring assembly actin filament organization"/>
    <property type="evidence" value="ECO:0007669"/>
    <property type="project" value="TreeGrafter"/>
</dbReference>
<feature type="domain" description="RasGAP protein C-terminal" evidence="2">
    <location>
        <begin position="100"/>
        <end position="227"/>
    </location>
</feature>
<proteinExistence type="predicted"/>
<dbReference type="EMBL" id="AY548892">
    <property type="protein sequence ID" value="AAT12328.1"/>
    <property type="molecule type" value="Genomic_DNA"/>
</dbReference>
<reference evidence="3" key="1">
    <citation type="journal article" date="2004" name="Curr. Biol.">
        <title>Genome compaction and stability in microsporidian intracellular parasites.</title>
        <authorList>
            <person name="Slamovits C.H."/>
            <person name="Fast N.M."/>
            <person name="Law J.S."/>
            <person name="Keeling P.J."/>
        </authorList>
    </citation>
    <scope>NUCLEOTIDE SEQUENCE</scope>
</reference>
<dbReference type="GO" id="GO:0051015">
    <property type="term" value="F:actin filament binding"/>
    <property type="evidence" value="ECO:0007669"/>
    <property type="project" value="TreeGrafter"/>
</dbReference>
<dbReference type="GO" id="GO:0005938">
    <property type="term" value="C:cell cortex"/>
    <property type="evidence" value="ECO:0007669"/>
    <property type="project" value="TreeGrafter"/>
</dbReference>
<feature type="region of interest" description="Disordered" evidence="1">
    <location>
        <begin position="65"/>
        <end position="89"/>
    </location>
</feature>
<name>Q6E6F9_ANTLO</name>
<sequence>ELLSSENNENLALNNFINRTKQKMLLILSVSEGRNIREMLYSISDKEVTLFEKQLPFFRDYNLSSSGKGEDQEVSCTESAFDRSQVPKTSSEYPERYSLTQFKNMLLEDLSYLESKHIISSFDDILSMLAQDIITLKLMSNERSAELALNKKTKANLERKVGYLTAKARAYEEYLASFASKLVTKKKTGFFSLENEFKREGKSSLYGTYKYTAGRLRTKGVLVGIKETDSSLFGSVYFYLICNDPLVFRIEMFIKDRMVGSDNVRIDELLKMKCYGVKSVDVCGLAEFCVEGFIDLINKKYME</sequence>
<protein>
    <recommendedName>
        <fullName evidence="2">RasGAP protein C-terminal domain-containing protein</fullName>
    </recommendedName>
</protein>
<dbReference type="Pfam" id="PF03836">
    <property type="entry name" value="RasGAP_C"/>
    <property type="match status" value="1"/>
</dbReference>
<feature type="non-terminal residue" evidence="3">
    <location>
        <position position="1"/>
    </location>
</feature>
<evidence type="ECO:0000259" key="2">
    <source>
        <dbReference type="Pfam" id="PF03836"/>
    </source>
</evidence>
<accession>Q6E6F9</accession>
<dbReference type="SUPFAM" id="SSF143885">
    <property type="entry name" value="RGC domain-like"/>
    <property type="match status" value="1"/>
</dbReference>
<evidence type="ECO:0000313" key="3">
    <source>
        <dbReference type="EMBL" id="AAT12328.1"/>
    </source>
</evidence>